<keyword evidence="6" id="KW-1185">Reference proteome</keyword>
<dbReference type="EMBL" id="WPOC01000025">
    <property type="protein sequence ID" value="MVN16168.1"/>
    <property type="molecule type" value="Genomic_DNA"/>
</dbReference>
<reference evidence="3" key="2">
    <citation type="journal article" date="2019" name="Int. J. Syst. Evol. Microbiol.">
        <title>Gordonibacter faecihominis is a later heterotypic synonym of Gordonibacter urolithinfaciens.</title>
        <authorList>
            <person name="Danylec N."/>
            <person name="Stoll D.A."/>
            <person name="Huch M."/>
        </authorList>
    </citation>
    <scope>NUCLEOTIDE SEQUENCE</scope>
    <source>
        <strain evidence="3">DSM 27213</strain>
    </source>
</reference>
<dbReference type="PANTHER" id="PTHR40056">
    <property type="entry name" value="HYPOTHETICAL CYTOSOLIC PROTEIN"/>
    <property type="match status" value="1"/>
</dbReference>
<evidence type="ECO:0000313" key="1">
    <source>
        <dbReference type="EMBL" id="MSA93710.1"/>
    </source>
</evidence>
<dbReference type="Proteomes" id="UP000468327">
    <property type="component" value="Unassembled WGS sequence"/>
</dbReference>
<dbReference type="Pfam" id="PF08876">
    <property type="entry name" value="DUF1836"/>
    <property type="match status" value="1"/>
</dbReference>
<sequence>MKDVSATPYAQRLLELHLPRYGEIPRIDLYMDQLVGFLEETLAPLYQPDEKIITRSMVNNYVKQGVLAAAAGKKYSRDHVAYLVVICTLKQTFSLSEIDLLIRRQIATFDTGVAYDYYCDAFEAAVRALFGTRPASPQGLASGDAPGDFERDLVLASTAAVAYTLHIKASVALIREEPAGGNDSQGVAGPA</sequence>
<organism evidence="3 4">
    <name type="scientific">Gordonibacter urolithinfaciens</name>
    <dbReference type="NCBI Taxonomy" id="1335613"/>
    <lineage>
        <taxon>Bacteria</taxon>
        <taxon>Bacillati</taxon>
        <taxon>Actinomycetota</taxon>
        <taxon>Coriobacteriia</taxon>
        <taxon>Eggerthellales</taxon>
        <taxon>Eggerthellaceae</taxon>
        <taxon>Gordonibacter</taxon>
    </lineage>
</organism>
<dbReference type="PANTHER" id="PTHR40056:SF1">
    <property type="entry name" value="DUF1836 DOMAIN-CONTAINING PROTEIN"/>
    <property type="match status" value="1"/>
</dbReference>
<dbReference type="Proteomes" id="UP000462865">
    <property type="component" value="Unassembled WGS sequence"/>
</dbReference>
<reference evidence="4" key="1">
    <citation type="submission" date="2018-05" db="EMBL/GenBank/DDBJ databases">
        <title>Genome Sequencing of selected type strains of the family Eggerthellaceae.</title>
        <authorList>
            <person name="Danylec N."/>
            <person name="Stoll D.A."/>
            <person name="Doetsch A."/>
            <person name="Huch M."/>
        </authorList>
    </citation>
    <scope>NUCLEOTIDE SEQUENCE [LARGE SCALE GENOMIC DNA]</scope>
    <source>
        <strain evidence="4">DSM 27213</strain>
    </source>
</reference>
<evidence type="ECO:0000313" key="5">
    <source>
        <dbReference type="Proteomes" id="UP000462865"/>
    </source>
</evidence>
<dbReference type="EMBL" id="QIBW01000005">
    <property type="protein sequence ID" value="ROT90485.1"/>
    <property type="molecule type" value="Genomic_DNA"/>
</dbReference>
<gene>
    <name evidence="3" type="ORF">DMP12_05590</name>
    <name evidence="1" type="ORF">GKG38_01205</name>
    <name evidence="2" type="ORF">GO738_12600</name>
</gene>
<reference evidence="1 5" key="4">
    <citation type="journal article" date="2019" name="Nat. Med.">
        <title>A library of human gut bacterial isolates paired with longitudinal multiomics data enables mechanistic microbiome research.</title>
        <authorList>
            <person name="Poyet M."/>
            <person name="Groussin M."/>
            <person name="Gibbons S.M."/>
            <person name="Avila-Pacheco J."/>
            <person name="Jiang X."/>
            <person name="Kearney S.M."/>
            <person name="Perrotta A.R."/>
            <person name="Berdy B."/>
            <person name="Zhao S."/>
            <person name="Lieberman T.D."/>
            <person name="Swanson P.K."/>
            <person name="Smith M."/>
            <person name="Roesemann S."/>
            <person name="Alexander J.E."/>
            <person name="Rich S.A."/>
            <person name="Livny J."/>
            <person name="Vlamakis H."/>
            <person name="Clish C."/>
            <person name="Bullock K."/>
            <person name="Deik A."/>
            <person name="Scott J."/>
            <person name="Pierce K.A."/>
            <person name="Xavier R.J."/>
            <person name="Alm E.J."/>
        </authorList>
    </citation>
    <scope>NUCLEOTIDE SEQUENCE [LARGE SCALE GENOMIC DNA]</scope>
    <source>
        <strain evidence="1 5">BIOML-A1</strain>
    </source>
</reference>
<evidence type="ECO:0000313" key="3">
    <source>
        <dbReference type="EMBL" id="ROT90485.1"/>
    </source>
</evidence>
<name>A0A1Y4G576_9ACTN</name>
<reference evidence="2 6" key="5">
    <citation type="submission" date="2019-11" db="EMBL/GenBank/DDBJ databases">
        <title>Whole genome shotgun sequencing (WGS) data from Adlercreutzia equolifaciens ResAG-91, Eggerthella lenta MRI-F36, MRI-F37, MRI-F40, ResAG-49, ResAG-88, ResAG-121, ResAG-145, and Gordonibacter sp. ResAG-5, ResAG-26, ResAG-43, ResAG-50, ResAG-59.</title>
        <authorList>
            <person name="Stoll D.A."/>
            <person name="Danylec N."/>
            <person name="Franz C.M.A.P."/>
            <person name="Huch M."/>
        </authorList>
    </citation>
    <scope>NUCLEOTIDE SEQUENCE [LARGE SCALE GENOMIC DNA]</scope>
    <source>
        <strain evidence="2 6">ResAG-59</strain>
    </source>
</reference>
<evidence type="ECO:0000313" key="4">
    <source>
        <dbReference type="Proteomes" id="UP000285258"/>
    </source>
</evidence>
<evidence type="ECO:0000313" key="2">
    <source>
        <dbReference type="EMBL" id="MVN16168.1"/>
    </source>
</evidence>
<evidence type="ECO:0000313" key="6">
    <source>
        <dbReference type="Proteomes" id="UP000468327"/>
    </source>
</evidence>
<protein>
    <submittedName>
        <fullName evidence="3">DUF1836 domain-containing protein</fullName>
    </submittedName>
</protein>
<dbReference type="AlphaFoldDB" id="A0A1Y4G576"/>
<reference evidence="3" key="3">
    <citation type="journal article" date="2019" name="Microbiol. Resour. Announc.">
        <title>Draft Genome Sequences of Type Strains of Gordonibacter faecihominis, Paraeggerthella hongkongensis, Parvibacter caecicola,Slackia equolifaciens, Slackia faecicanis, and Slackia isoflavoniconvertens.</title>
        <authorList>
            <person name="Danylec N."/>
            <person name="Stoll D.A."/>
            <person name="Dotsch A."/>
            <person name="Huch M."/>
        </authorList>
    </citation>
    <scope>NUCLEOTIDE SEQUENCE</scope>
    <source>
        <strain evidence="3">DSM 27213</strain>
    </source>
</reference>
<comment type="caution">
    <text evidence="3">The sequence shown here is derived from an EMBL/GenBank/DDBJ whole genome shotgun (WGS) entry which is preliminary data.</text>
</comment>
<dbReference type="RefSeq" id="WP_087190950.1">
    <property type="nucleotide sequence ID" value="NZ_CP168029.1"/>
</dbReference>
<accession>A0A1Y4G576</accession>
<dbReference type="EMBL" id="WKZA01000003">
    <property type="protein sequence ID" value="MSA93710.1"/>
    <property type="molecule type" value="Genomic_DNA"/>
</dbReference>
<proteinExistence type="predicted"/>
<dbReference type="InterPro" id="IPR014975">
    <property type="entry name" value="DUF1836"/>
</dbReference>
<dbReference type="Proteomes" id="UP000285258">
    <property type="component" value="Unassembled WGS sequence"/>
</dbReference>